<evidence type="ECO:0000256" key="1">
    <source>
        <dbReference type="SAM" id="SignalP"/>
    </source>
</evidence>
<evidence type="ECO:0000313" key="3">
    <source>
        <dbReference type="Proteomes" id="UP000024837"/>
    </source>
</evidence>
<feature type="chain" id="PRO_5004893811" evidence="1">
    <location>
        <begin position="23"/>
        <end position="110"/>
    </location>
</feature>
<proteinExistence type="predicted"/>
<keyword evidence="1" id="KW-0732">Signal</keyword>
<gene>
    <name evidence="2" type="ORF">DRE_00071</name>
</gene>
<dbReference type="EMBL" id="KI966371">
    <property type="protein sequence ID" value="EWC48766.1"/>
    <property type="molecule type" value="Genomic_DNA"/>
</dbReference>
<organism evidence="2 3">
    <name type="scientific">Drechslerella stenobrocha 248</name>
    <dbReference type="NCBI Taxonomy" id="1043628"/>
    <lineage>
        <taxon>Eukaryota</taxon>
        <taxon>Fungi</taxon>
        <taxon>Dikarya</taxon>
        <taxon>Ascomycota</taxon>
        <taxon>Pezizomycotina</taxon>
        <taxon>Orbiliomycetes</taxon>
        <taxon>Orbiliales</taxon>
        <taxon>Orbiliaceae</taxon>
        <taxon>Drechslerella</taxon>
    </lineage>
</organism>
<keyword evidence="3" id="KW-1185">Reference proteome</keyword>
<accession>W7HX52</accession>
<dbReference type="Proteomes" id="UP000024837">
    <property type="component" value="Unassembled WGS sequence"/>
</dbReference>
<dbReference type="AlphaFoldDB" id="W7HX52"/>
<dbReference type="HOGENOM" id="CLU_2171001_0_0_1"/>
<reference evidence="2 3" key="1">
    <citation type="submission" date="2013-05" db="EMBL/GenBank/DDBJ databases">
        <title>Drechslerella stenobrocha genome reveals carnivorous origination and mechanical trapping mechanism of predatory fungi.</title>
        <authorList>
            <person name="Liu X."/>
            <person name="Zhang W."/>
            <person name="Liu K."/>
        </authorList>
    </citation>
    <scope>NUCLEOTIDE SEQUENCE [LARGE SCALE GENOMIC DNA]</scope>
    <source>
        <strain evidence="2 3">248</strain>
    </source>
</reference>
<protein>
    <submittedName>
        <fullName evidence="2">Uncharacterized protein</fullName>
    </submittedName>
</protein>
<name>W7HX52_9PEZI</name>
<sequence>MPSFKQLFLVSLVASASQLCAASPLILVPGAVPEVSVKQPITPTNSILKNAGSLGDRVSIDVGNFVKIVTSDPSNIDLIVQEAFNLVQKVTKDSAAFGDATAKNPTDIGV</sequence>
<evidence type="ECO:0000313" key="2">
    <source>
        <dbReference type="EMBL" id="EWC48766.1"/>
    </source>
</evidence>
<feature type="signal peptide" evidence="1">
    <location>
        <begin position="1"/>
        <end position="22"/>
    </location>
</feature>